<comment type="caution">
    <text evidence="1">The sequence shown here is derived from an EMBL/GenBank/DDBJ whole genome shotgun (WGS) entry which is preliminary data.</text>
</comment>
<evidence type="ECO:0000313" key="2">
    <source>
        <dbReference type="Proteomes" id="UP000652761"/>
    </source>
</evidence>
<organism evidence="1 2">
    <name type="scientific">Colocasia esculenta</name>
    <name type="common">Wild taro</name>
    <name type="synonym">Arum esculentum</name>
    <dbReference type="NCBI Taxonomy" id="4460"/>
    <lineage>
        <taxon>Eukaryota</taxon>
        <taxon>Viridiplantae</taxon>
        <taxon>Streptophyta</taxon>
        <taxon>Embryophyta</taxon>
        <taxon>Tracheophyta</taxon>
        <taxon>Spermatophyta</taxon>
        <taxon>Magnoliopsida</taxon>
        <taxon>Liliopsida</taxon>
        <taxon>Araceae</taxon>
        <taxon>Aroideae</taxon>
        <taxon>Colocasieae</taxon>
        <taxon>Colocasia</taxon>
    </lineage>
</organism>
<evidence type="ECO:0000313" key="1">
    <source>
        <dbReference type="EMBL" id="MQM10145.1"/>
    </source>
</evidence>
<gene>
    <name evidence="1" type="ORF">Taro_043034</name>
</gene>
<accession>A0A843WZT9</accession>
<proteinExistence type="predicted"/>
<dbReference type="AlphaFoldDB" id="A0A843WZT9"/>
<reference evidence="1" key="1">
    <citation type="submission" date="2017-07" db="EMBL/GenBank/DDBJ databases">
        <title>Taro Niue Genome Assembly and Annotation.</title>
        <authorList>
            <person name="Atibalentja N."/>
            <person name="Keating K."/>
            <person name="Fields C.J."/>
        </authorList>
    </citation>
    <scope>NUCLEOTIDE SEQUENCE</scope>
    <source>
        <strain evidence="1">Niue_2</strain>
        <tissue evidence="1">Leaf</tissue>
    </source>
</reference>
<name>A0A843WZT9_COLES</name>
<protein>
    <submittedName>
        <fullName evidence="1">Uncharacterized protein</fullName>
    </submittedName>
</protein>
<dbReference type="Proteomes" id="UP000652761">
    <property type="component" value="Unassembled WGS sequence"/>
</dbReference>
<sequence>MDVYLSVGGTRCGRQVPNYVTVSDLVTLAFGPTESRRPTSCRLVLVSTARDPAVNASDGQDHAVKFTCFCRNTEYLNDGNKTKHYYVGYAKVI</sequence>
<keyword evidence="2" id="KW-1185">Reference proteome</keyword>
<dbReference type="EMBL" id="NMUH01004591">
    <property type="protein sequence ID" value="MQM10145.1"/>
    <property type="molecule type" value="Genomic_DNA"/>
</dbReference>